<dbReference type="GO" id="GO:0005634">
    <property type="term" value="C:nucleus"/>
    <property type="evidence" value="ECO:0007669"/>
    <property type="project" value="TreeGrafter"/>
</dbReference>
<dbReference type="EMBL" id="ASHM01000943">
    <property type="protein sequence ID" value="PNY05723.1"/>
    <property type="molecule type" value="Genomic_DNA"/>
</dbReference>
<dbReference type="GO" id="GO:0003677">
    <property type="term" value="F:DNA binding"/>
    <property type="evidence" value="ECO:0007669"/>
    <property type="project" value="TreeGrafter"/>
</dbReference>
<keyword evidence="2" id="KW-0808">Transferase</keyword>
<protein>
    <submittedName>
        <fullName evidence="2">DNA (Cytosine-5)-methyltransferase</fullName>
    </submittedName>
</protein>
<proteinExistence type="predicted"/>
<gene>
    <name evidence="2" type="ORF">L195_g002178</name>
</gene>
<feature type="compositionally biased region" description="Basic residues" evidence="1">
    <location>
        <begin position="1"/>
        <end position="12"/>
    </location>
</feature>
<keyword evidence="2" id="KW-0489">Methyltransferase</keyword>
<accession>A0A2K3NRR4</accession>
<name>A0A2K3NRR4_TRIPR</name>
<organism evidence="2 3">
    <name type="scientific">Trifolium pratense</name>
    <name type="common">Red clover</name>
    <dbReference type="NCBI Taxonomy" id="57577"/>
    <lineage>
        <taxon>Eukaryota</taxon>
        <taxon>Viridiplantae</taxon>
        <taxon>Streptophyta</taxon>
        <taxon>Embryophyta</taxon>
        <taxon>Tracheophyta</taxon>
        <taxon>Spermatophyta</taxon>
        <taxon>Magnoliopsida</taxon>
        <taxon>eudicotyledons</taxon>
        <taxon>Gunneridae</taxon>
        <taxon>Pentapetalae</taxon>
        <taxon>rosids</taxon>
        <taxon>fabids</taxon>
        <taxon>Fabales</taxon>
        <taxon>Fabaceae</taxon>
        <taxon>Papilionoideae</taxon>
        <taxon>50 kb inversion clade</taxon>
        <taxon>NPAAA clade</taxon>
        <taxon>Hologalegina</taxon>
        <taxon>IRL clade</taxon>
        <taxon>Trifolieae</taxon>
        <taxon>Trifolium</taxon>
    </lineage>
</organism>
<dbReference type="Gene3D" id="3.40.50.150">
    <property type="entry name" value="Vaccinia Virus protein VP39"/>
    <property type="match status" value="1"/>
</dbReference>
<evidence type="ECO:0000313" key="2">
    <source>
        <dbReference type="EMBL" id="PNY05723.1"/>
    </source>
</evidence>
<dbReference type="InterPro" id="IPR050390">
    <property type="entry name" value="C5-Methyltransferase"/>
</dbReference>
<dbReference type="GO" id="GO:0044027">
    <property type="term" value="P:negative regulation of gene expression via chromosomal CpG island methylation"/>
    <property type="evidence" value="ECO:0007669"/>
    <property type="project" value="TreeGrafter"/>
</dbReference>
<evidence type="ECO:0000256" key="1">
    <source>
        <dbReference type="SAM" id="MobiDB-lite"/>
    </source>
</evidence>
<reference evidence="2 3" key="1">
    <citation type="journal article" date="2014" name="Am. J. Bot.">
        <title>Genome assembly and annotation for red clover (Trifolium pratense; Fabaceae).</title>
        <authorList>
            <person name="Istvanek J."/>
            <person name="Jaros M."/>
            <person name="Krenek A."/>
            <person name="Repkova J."/>
        </authorList>
    </citation>
    <scope>NUCLEOTIDE SEQUENCE [LARGE SCALE GENOMIC DNA]</scope>
    <source>
        <strain evidence="3">cv. Tatra</strain>
        <tissue evidence="2">Young leaves</tissue>
    </source>
</reference>
<dbReference type="InterPro" id="IPR029063">
    <property type="entry name" value="SAM-dependent_MTases_sf"/>
</dbReference>
<sequence length="123" mass="13420">MLQPAARKKKGKCKGDSISETDLESKTSNEKYGGCTSQVILTALILERNTIVCYGFACVSSTKWAIEYEEPAGNAFKANHPEALVFIDNCNVIFRAIMEKCGNIGDCISTTEATELVSDLDNM</sequence>
<feature type="region of interest" description="Disordered" evidence="1">
    <location>
        <begin position="1"/>
        <end position="31"/>
    </location>
</feature>
<reference evidence="2 3" key="2">
    <citation type="journal article" date="2017" name="Front. Plant Sci.">
        <title>Gene Classification and Mining of Molecular Markers Useful in Red Clover (Trifolium pratense) Breeding.</title>
        <authorList>
            <person name="Istvanek J."/>
            <person name="Dluhosova J."/>
            <person name="Dluhos P."/>
            <person name="Patkova L."/>
            <person name="Nedelnik J."/>
            <person name="Repkova J."/>
        </authorList>
    </citation>
    <scope>NUCLEOTIDE SEQUENCE [LARGE SCALE GENOMIC DNA]</scope>
    <source>
        <strain evidence="3">cv. Tatra</strain>
        <tissue evidence="2">Young leaves</tissue>
    </source>
</reference>
<dbReference type="Proteomes" id="UP000236291">
    <property type="component" value="Unassembled WGS sequence"/>
</dbReference>
<dbReference type="ExpressionAtlas" id="A0A2K3NRR4">
    <property type="expression patterns" value="baseline"/>
</dbReference>
<dbReference type="PANTHER" id="PTHR10629">
    <property type="entry name" value="CYTOSINE-SPECIFIC METHYLTRANSFERASE"/>
    <property type="match status" value="1"/>
</dbReference>
<dbReference type="AlphaFoldDB" id="A0A2K3NRR4"/>
<dbReference type="STRING" id="57577.A0A2K3NRR4"/>
<comment type="caution">
    <text evidence="2">The sequence shown here is derived from an EMBL/GenBank/DDBJ whole genome shotgun (WGS) entry which is preliminary data.</text>
</comment>
<feature type="compositionally biased region" description="Basic and acidic residues" evidence="1">
    <location>
        <begin position="13"/>
        <end position="29"/>
    </location>
</feature>
<dbReference type="GO" id="GO:0032259">
    <property type="term" value="P:methylation"/>
    <property type="evidence" value="ECO:0007669"/>
    <property type="project" value="UniProtKB-KW"/>
</dbReference>
<evidence type="ECO:0000313" key="3">
    <source>
        <dbReference type="Proteomes" id="UP000236291"/>
    </source>
</evidence>
<dbReference type="PANTHER" id="PTHR10629:SF52">
    <property type="entry name" value="DNA (CYTOSINE-5)-METHYLTRANSFERASE 1"/>
    <property type="match status" value="1"/>
</dbReference>
<dbReference type="GO" id="GO:0003886">
    <property type="term" value="F:DNA (cytosine-5-)-methyltransferase activity"/>
    <property type="evidence" value="ECO:0007669"/>
    <property type="project" value="TreeGrafter"/>
</dbReference>